<keyword evidence="3 5" id="KW-0808">Transferase</keyword>
<comment type="similarity">
    <text evidence="1">Belongs to the glycosyltransferase 2 family.</text>
</comment>
<dbReference type="EMBL" id="WUFV01000006">
    <property type="protein sequence ID" value="NEK16003.1"/>
    <property type="molecule type" value="Genomic_DNA"/>
</dbReference>
<dbReference type="Proteomes" id="UP000471705">
    <property type="component" value="Unassembled WGS sequence"/>
</dbReference>
<proteinExistence type="inferred from homology"/>
<comment type="caution">
    <text evidence="5">The sequence shown here is derived from an EMBL/GenBank/DDBJ whole genome shotgun (WGS) entry which is preliminary data.</text>
</comment>
<evidence type="ECO:0000256" key="3">
    <source>
        <dbReference type="ARBA" id="ARBA00022679"/>
    </source>
</evidence>
<evidence type="ECO:0000259" key="4">
    <source>
        <dbReference type="Pfam" id="PF00535"/>
    </source>
</evidence>
<dbReference type="AlphaFoldDB" id="A0A7K3VFS2"/>
<dbReference type="PANTHER" id="PTHR43179:SF12">
    <property type="entry name" value="GALACTOFURANOSYLTRANSFERASE GLFT2"/>
    <property type="match status" value="1"/>
</dbReference>
<accession>A0A7K3VFS2</accession>
<name>A0A7K3VFS2_RHILE</name>
<gene>
    <name evidence="5" type="ORF">GR257_14215</name>
</gene>
<protein>
    <submittedName>
        <fullName evidence="5">Glycosyltransferase</fullName>
    </submittedName>
</protein>
<reference evidence="5 6" key="1">
    <citation type="submission" date="2019-12" db="EMBL/GenBank/DDBJ databases">
        <title>Rhizobium genotypes associated with high levels of biological nitrogen fixation by grain legumes in a temperate-maritime cropping system.</title>
        <authorList>
            <person name="Maluk M."/>
            <person name="Francesc Ferrando Molina F."/>
            <person name="Lopez Del Egido L."/>
            <person name="Lafos M."/>
            <person name="Langarica-Fuentes A."/>
            <person name="Gebre Yohannes G."/>
            <person name="Young M.W."/>
            <person name="Martin P."/>
            <person name="Gantlett R."/>
            <person name="Kenicer G."/>
            <person name="Hawes C."/>
            <person name="Begg G.S."/>
            <person name="Quilliam R.S."/>
            <person name="Squire G.R."/>
            <person name="Poole P.S."/>
            <person name="Young P.W."/>
            <person name="Iannetta P.M."/>
            <person name="James E.K."/>
        </authorList>
    </citation>
    <scope>NUCLEOTIDE SEQUENCE [LARGE SCALE GENOMIC DNA]</scope>
    <source>
        <strain evidence="5 6">JHI54</strain>
    </source>
</reference>
<evidence type="ECO:0000256" key="2">
    <source>
        <dbReference type="ARBA" id="ARBA00022676"/>
    </source>
</evidence>
<sequence>MKLSVVLGTYNRLDQLKRCVESIVRETRVLTKIYVTDAGSTDGTIEYLQSIASETIIPILVGEKLGQAKAYNDVFEIVDTPYVCWLSDDNEVTGAGLDRALGILESDRRIGMVALKTRDVQGPFLGTPYIGGISPAGILNVNQGMLPTSVLREVGGFSEEFRDYGIDPALTAEVLFSGYKIVYTREVVLLHYRNWNEDPKSENRQWIRERHARAKALYLSRYSPETTGSSRPASRFRDVLKRAGRFFFARASLRNSALARDFLNVTTAKYINFMDPVLTWNKPYHLVQKIAAGRQRIVQTHLEAQKSGNKTVEGLSLD</sequence>
<dbReference type="Pfam" id="PF00535">
    <property type="entry name" value="Glycos_transf_2"/>
    <property type="match status" value="1"/>
</dbReference>
<dbReference type="SUPFAM" id="SSF53448">
    <property type="entry name" value="Nucleotide-diphospho-sugar transferases"/>
    <property type="match status" value="1"/>
</dbReference>
<keyword evidence="2" id="KW-0328">Glycosyltransferase</keyword>
<evidence type="ECO:0000313" key="6">
    <source>
        <dbReference type="Proteomes" id="UP000471705"/>
    </source>
</evidence>
<feature type="domain" description="Glycosyltransferase 2-like" evidence="4">
    <location>
        <begin position="4"/>
        <end position="110"/>
    </location>
</feature>
<dbReference type="InterPro" id="IPR029044">
    <property type="entry name" value="Nucleotide-diphossugar_trans"/>
</dbReference>
<dbReference type="Gene3D" id="3.90.550.10">
    <property type="entry name" value="Spore Coat Polysaccharide Biosynthesis Protein SpsA, Chain A"/>
    <property type="match status" value="1"/>
</dbReference>
<organism evidence="5 6">
    <name type="scientific">Rhizobium leguminosarum</name>
    <dbReference type="NCBI Taxonomy" id="384"/>
    <lineage>
        <taxon>Bacteria</taxon>
        <taxon>Pseudomonadati</taxon>
        <taxon>Pseudomonadota</taxon>
        <taxon>Alphaproteobacteria</taxon>
        <taxon>Hyphomicrobiales</taxon>
        <taxon>Rhizobiaceae</taxon>
        <taxon>Rhizobium/Agrobacterium group</taxon>
        <taxon>Rhizobium</taxon>
    </lineage>
</organism>
<dbReference type="GO" id="GO:0016757">
    <property type="term" value="F:glycosyltransferase activity"/>
    <property type="evidence" value="ECO:0007669"/>
    <property type="project" value="UniProtKB-KW"/>
</dbReference>
<evidence type="ECO:0000313" key="5">
    <source>
        <dbReference type="EMBL" id="NEK16003.1"/>
    </source>
</evidence>
<dbReference type="InterPro" id="IPR001173">
    <property type="entry name" value="Glyco_trans_2-like"/>
</dbReference>
<dbReference type="PANTHER" id="PTHR43179">
    <property type="entry name" value="RHAMNOSYLTRANSFERASE WBBL"/>
    <property type="match status" value="1"/>
</dbReference>
<dbReference type="RefSeq" id="WP_130791322.1">
    <property type="nucleotide sequence ID" value="NZ_JAAXFH010000030.1"/>
</dbReference>
<evidence type="ECO:0000256" key="1">
    <source>
        <dbReference type="ARBA" id="ARBA00006739"/>
    </source>
</evidence>